<protein>
    <submittedName>
        <fullName evidence="1">Uncharacterized protein</fullName>
    </submittedName>
</protein>
<reference evidence="1 2" key="1">
    <citation type="submission" date="2016-07" db="EMBL/GenBank/DDBJ databases">
        <title>Draft genome of the white-rot fungus Obba rivulosa 3A-2.</title>
        <authorList>
            <consortium name="DOE Joint Genome Institute"/>
            <person name="Miettinen O."/>
            <person name="Riley R."/>
            <person name="Acob R."/>
            <person name="Barry K."/>
            <person name="Cullen D."/>
            <person name="De Vries R."/>
            <person name="Hainaut M."/>
            <person name="Hatakka A."/>
            <person name="Henrissat B."/>
            <person name="Hilden K."/>
            <person name="Kuo R."/>
            <person name="Labutti K."/>
            <person name="Lipzen A."/>
            <person name="Makela M.R."/>
            <person name="Sandor L."/>
            <person name="Spatafora J.W."/>
            <person name="Grigoriev I.V."/>
            <person name="Hibbett D.S."/>
        </authorList>
    </citation>
    <scope>NUCLEOTIDE SEQUENCE [LARGE SCALE GENOMIC DNA]</scope>
    <source>
        <strain evidence="1 2">3A-2</strain>
    </source>
</reference>
<sequence>MARQPLSRLNRPGRWYQQSSFAQILSPHCTPKLWLQSNMTVHVGPSALLDRRLGWHLLTFFAPMALRPKSARDLSVVFVGSDFVLQAFFAALRSVEIDIYLDHSKPTVRSGSRLPCHSLGHASAVHHDVRPSHSVLRGVHEPGHIHQHRTRLRIGSAACASDRG</sequence>
<keyword evidence="2" id="KW-1185">Reference proteome</keyword>
<name>A0A8E2ANK2_9APHY</name>
<organism evidence="1 2">
    <name type="scientific">Obba rivulosa</name>
    <dbReference type="NCBI Taxonomy" id="1052685"/>
    <lineage>
        <taxon>Eukaryota</taxon>
        <taxon>Fungi</taxon>
        <taxon>Dikarya</taxon>
        <taxon>Basidiomycota</taxon>
        <taxon>Agaricomycotina</taxon>
        <taxon>Agaricomycetes</taxon>
        <taxon>Polyporales</taxon>
        <taxon>Gelatoporiaceae</taxon>
        <taxon>Obba</taxon>
    </lineage>
</organism>
<accession>A0A8E2ANK2</accession>
<evidence type="ECO:0000313" key="2">
    <source>
        <dbReference type="Proteomes" id="UP000250043"/>
    </source>
</evidence>
<dbReference type="AlphaFoldDB" id="A0A8E2ANK2"/>
<gene>
    <name evidence="1" type="ORF">OBBRIDRAFT_798516</name>
</gene>
<proteinExistence type="predicted"/>
<dbReference type="Proteomes" id="UP000250043">
    <property type="component" value="Unassembled WGS sequence"/>
</dbReference>
<evidence type="ECO:0000313" key="1">
    <source>
        <dbReference type="EMBL" id="OCH85094.1"/>
    </source>
</evidence>
<dbReference type="EMBL" id="KV722609">
    <property type="protein sequence ID" value="OCH85094.1"/>
    <property type="molecule type" value="Genomic_DNA"/>
</dbReference>